<dbReference type="SUPFAM" id="SSF49562">
    <property type="entry name" value="C2 domain (Calcium/lipid-binding domain, CaLB)"/>
    <property type="match status" value="1"/>
</dbReference>
<feature type="domain" description="C2" evidence="3">
    <location>
        <begin position="323"/>
        <end position="462"/>
    </location>
</feature>
<dbReference type="Pfam" id="PF00168">
    <property type="entry name" value="C2"/>
    <property type="match status" value="1"/>
</dbReference>
<comment type="caution">
    <text evidence="4">The sequence shown here is derived from an EMBL/GenBank/DDBJ whole genome shotgun (WGS) entry which is preliminary data.</text>
</comment>
<reference evidence="4 5" key="1">
    <citation type="journal article" date="2020" name="ISME J.">
        <title>Uncovering the hidden diversity of litter-decomposition mechanisms in mushroom-forming fungi.</title>
        <authorList>
            <person name="Floudas D."/>
            <person name="Bentzer J."/>
            <person name="Ahren D."/>
            <person name="Johansson T."/>
            <person name="Persson P."/>
            <person name="Tunlid A."/>
        </authorList>
    </citation>
    <scope>NUCLEOTIDE SEQUENCE [LARGE SCALE GENOMIC DNA]</scope>
    <source>
        <strain evidence="4 5">CBS 101986</strain>
    </source>
</reference>
<gene>
    <name evidence="4" type="ORF">D9619_009922</name>
</gene>
<dbReference type="AlphaFoldDB" id="A0A8H5BKZ8"/>
<dbReference type="EMBL" id="JAACJJ010000015">
    <property type="protein sequence ID" value="KAF5325086.1"/>
    <property type="molecule type" value="Genomic_DNA"/>
</dbReference>
<keyword evidence="5" id="KW-1185">Reference proteome</keyword>
<keyword evidence="2" id="KW-0472">Membrane</keyword>
<feature type="transmembrane region" description="Helical" evidence="2">
    <location>
        <begin position="273"/>
        <end position="291"/>
    </location>
</feature>
<feature type="compositionally biased region" description="Acidic residues" evidence="1">
    <location>
        <begin position="464"/>
        <end position="475"/>
    </location>
</feature>
<feature type="transmembrane region" description="Helical" evidence="2">
    <location>
        <begin position="170"/>
        <end position="188"/>
    </location>
</feature>
<feature type="transmembrane region" description="Helical" evidence="2">
    <location>
        <begin position="116"/>
        <end position="137"/>
    </location>
</feature>
<name>A0A8H5BKZ8_9AGAR</name>
<dbReference type="PROSITE" id="PS50004">
    <property type="entry name" value="C2"/>
    <property type="match status" value="1"/>
</dbReference>
<dbReference type="InterPro" id="IPR000008">
    <property type="entry name" value="C2_dom"/>
</dbReference>
<feature type="region of interest" description="Disordered" evidence="1">
    <location>
        <begin position="454"/>
        <end position="520"/>
    </location>
</feature>
<evidence type="ECO:0000313" key="5">
    <source>
        <dbReference type="Proteomes" id="UP000567179"/>
    </source>
</evidence>
<evidence type="ECO:0000256" key="1">
    <source>
        <dbReference type="SAM" id="MobiDB-lite"/>
    </source>
</evidence>
<dbReference type="InterPro" id="IPR035892">
    <property type="entry name" value="C2_domain_sf"/>
</dbReference>
<evidence type="ECO:0000259" key="3">
    <source>
        <dbReference type="PROSITE" id="PS50004"/>
    </source>
</evidence>
<organism evidence="4 5">
    <name type="scientific">Psilocybe cf. subviscida</name>
    <dbReference type="NCBI Taxonomy" id="2480587"/>
    <lineage>
        <taxon>Eukaryota</taxon>
        <taxon>Fungi</taxon>
        <taxon>Dikarya</taxon>
        <taxon>Basidiomycota</taxon>
        <taxon>Agaricomycotina</taxon>
        <taxon>Agaricomycetes</taxon>
        <taxon>Agaricomycetidae</taxon>
        <taxon>Agaricales</taxon>
        <taxon>Agaricineae</taxon>
        <taxon>Strophariaceae</taxon>
        <taxon>Psilocybe</taxon>
    </lineage>
</organism>
<dbReference type="Gene3D" id="2.60.40.150">
    <property type="entry name" value="C2 domain"/>
    <property type="match status" value="1"/>
</dbReference>
<feature type="transmembrane region" description="Helical" evidence="2">
    <location>
        <begin position="75"/>
        <end position="96"/>
    </location>
</feature>
<proteinExistence type="predicted"/>
<evidence type="ECO:0000313" key="4">
    <source>
        <dbReference type="EMBL" id="KAF5325086.1"/>
    </source>
</evidence>
<feature type="compositionally biased region" description="Basic and acidic residues" evidence="1">
    <location>
        <begin position="501"/>
        <end position="511"/>
    </location>
</feature>
<dbReference type="Proteomes" id="UP000567179">
    <property type="component" value="Unassembled WGS sequence"/>
</dbReference>
<sequence>MSTLEDGMCSAGISSNPDISGPGVRIALYLQSILSVLLIRLSPSDAPGAYWSMTSTAMSLIISSIVTSVQGDISLLDAIVVVYVLLLPVLASAFGLSEIMQPTSGKHAMRSVHSPLLIAANWTRSALTYSFALYVWISAPSFGSNEPGCNQATKFIFFGAKLPALGSGRVLNLAVWGVLTFLFVYRAIKGSGTIFVAFQALISRTASQALLRPKNPTNEVHRERVTRKNFATGEVSETSRLFRPRQVFHELVQGLASQILSWAPEGTESWYRYYGKAIFITILAVWAIIMTELELALNDINTDSEWGFGQILPLVLTISPLFSLYESILSRHSSGPTSKSRVLRFTIRSAHNIPRPQCELDPYAPDFVAKLPENEVRKLRAPTSFAVVTVDEREMYTTFEMHDEHDPEWEESFDMRVDDSSTVVVRVFDRKCIDNGWPAFVGFAVVHPFTALPHPTLPPPPRAEEEEEEEGDDAQAETAAGNTHQGGSSGSSSVDESPDASGERRSVEVDRLLGASSKPSRIPRSVDLELPLVRDGITVPGMTVSIRLSTNIQGKPVLPPPPPYIGDVEETRVERRVALVKFRNKKMGRKKETTTRVYQMADLS</sequence>
<keyword evidence="2" id="KW-0812">Transmembrane</keyword>
<accession>A0A8H5BKZ8</accession>
<keyword evidence="2" id="KW-1133">Transmembrane helix</keyword>
<protein>
    <recommendedName>
        <fullName evidence="3">C2 domain-containing protein</fullName>
    </recommendedName>
</protein>
<evidence type="ECO:0000256" key="2">
    <source>
        <dbReference type="SAM" id="Phobius"/>
    </source>
</evidence>
<dbReference type="OrthoDB" id="5427664at2759"/>